<keyword evidence="2" id="KW-0472">Membrane</keyword>
<dbReference type="PANTHER" id="PTHR33393:SF12">
    <property type="entry name" value="CAPSULE BIOSYNTHESIS PROTEIN CAPA"/>
    <property type="match status" value="1"/>
</dbReference>
<dbReference type="Gene3D" id="3.60.21.10">
    <property type="match status" value="1"/>
</dbReference>
<reference evidence="4 5" key="1">
    <citation type="submission" date="2019-07" db="EMBL/GenBank/DDBJ databases">
        <title>Allobacillus sp. nov. SKP isolated from shrimp paste of Euphausiacea.</title>
        <authorList>
            <person name="Kanchanasin P."/>
            <person name="Tanasupawat S."/>
            <person name="Shi W."/>
            <person name="Wu L."/>
            <person name="Ma J."/>
        </authorList>
    </citation>
    <scope>NUCLEOTIDE SEQUENCE [LARGE SCALE GENOMIC DNA]</scope>
    <source>
        <strain evidence="4 5">SKP4-8</strain>
    </source>
</reference>
<protein>
    <submittedName>
        <fullName evidence="4">CapA family protein</fullName>
    </submittedName>
</protein>
<evidence type="ECO:0000256" key="2">
    <source>
        <dbReference type="SAM" id="Phobius"/>
    </source>
</evidence>
<comment type="caution">
    <text evidence="4">The sequence shown here is derived from an EMBL/GenBank/DDBJ whole genome shotgun (WGS) entry which is preliminary data.</text>
</comment>
<keyword evidence="2" id="KW-0812">Transmembrane</keyword>
<dbReference type="OrthoDB" id="9810906at2"/>
<evidence type="ECO:0000313" key="5">
    <source>
        <dbReference type="Proteomes" id="UP000316425"/>
    </source>
</evidence>
<evidence type="ECO:0000313" key="4">
    <source>
        <dbReference type="EMBL" id="TSJ67257.1"/>
    </source>
</evidence>
<evidence type="ECO:0000256" key="1">
    <source>
        <dbReference type="ARBA" id="ARBA00005662"/>
    </source>
</evidence>
<dbReference type="InterPro" id="IPR029052">
    <property type="entry name" value="Metallo-depent_PP-like"/>
</dbReference>
<dbReference type="InterPro" id="IPR019079">
    <property type="entry name" value="Capsule_synth_CapA"/>
</dbReference>
<dbReference type="SMART" id="SM00854">
    <property type="entry name" value="PGA_cap"/>
    <property type="match status" value="1"/>
</dbReference>
<dbReference type="EMBL" id="VMHE01000002">
    <property type="protein sequence ID" value="TSJ67257.1"/>
    <property type="molecule type" value="Genomic_DNA"/>
</dbReference>
<organism evidence="4 5">
    <name type="scientific">Allobacillus salarius</name>
    <dbReference type="NCBI Taxonomy" id="1955272"/>
    <lineage>
        <taxon>Bacteria</taxon>
        <taxon>Bacillati</taxon>
        <taxon>Bacillota</taxon>
        <taxon>Bacilli</taxon>
        <taxon>Bacillales</taxon>
        <taxon>Bacillaceae</taxon>
        <taxon>Allobacillus</taxon>
    </lineage>
</organism>
<dbReference type="SUPFAM" id="SSF56300">
    <property type="entry name" value="Metallo-dependent phosphatases"/>
    <property type="match status" value="1"/>
</dbReference>
<gene>
    <name evidence="4" type="ORF">FPQ13_03075</name>
</gene>
<evidence type="ECO:0000259" key="3">
    <source>
        <dbReference type="SMART" id="SM00854"/>
    </source>
</evidence>
<dbReference type="CDD" id="cd07381">
    <property type="entry name" value="MPP_CapA"/>
    <property type="match status" value="1"/>
</dbReference>
<dbReference type="InterPro" id="IPR052169">
    <property type="entry name" value="CW_Biosynth-Accessory"/>
</dbReference>
<name>A0A556PS88_9BACI</name>
<dbReference type="PANTHER" id="PTHR33393">
    <property type="entry name" value="POLYGLUTAMINE SYNTHESIS ACCESSORY PROTEIN RV0574C-RELATED"/>
    <property type="match status" value="1"/>
</dbReference>
<feature type="transmembrane region" description="Helical" evidence="2">
    <location>
        <begin position="12"/>
        <end position="32"/>
    </location>
</feature>
<sequence length="403" mass="45458">MRGEYIVKKNQAYQVFVGILLVVILVLLFLPVPSDQDAESSFEPEAHEEVRYSKLSSKNKPNYETSITLNAIGDILVHQPVYDDAKTADGYNFKPMFEPVKSLIENADITIANQETILGGTELGLSSYPSFNSPYEVADALQYVGVDIVSMANNHTLDRGEQAIMNATNYLNEIGIEYVGSYRNEEDRNTPRILTKKDISVGFLSYTYGTNGIPVPDGKDYLVNYIDQEKILTDIEKLRDKTDFIVVSMHFGAQYEPLPNDEQIYLTDLLTSNGADVIIGHHPHVLQPVDWISSQDGHDRFVMYSLGNFLSNQKGLERNIGVISQIKLTKKRLNNEMNYQVSDAQMIPTYNYSGNNRDFKIVPLSEAGQYGLQNSDQIYKDTINHLQSFTDQVDFPTGFETVQ</sequence>
<keyword evidence="5" id="KW-1185">Reference proteome</keyword>
<dbReference type="Proteomes" id="UP000316425">
    <property type="component" value="Unassembled WGS sequence"/>
</dbReference>
<keyword evidence="2" id="KW-1133">Transmembrane helix</keyword>
<dbReference type="Pfam" id="PF09587">
    <property type="entry name" value="PGA_cap"/>
    <property type="match status" value="1"/>
</dbReference>
<proteinExistence type="inferred from homology"/>
<feature type="domain" description="Capsule synthesis protein CapA" evidence="3">
    <location>
        <begin position="68"/>
        <end position="313"/>
    </location>
</feature>
<dbReference type="AlphaFoldDB" id="A0A556PS88"/>
<comment type="similarity">
    <text evidence="1">Belongs to the CapA family.</text>
</comment>
<accession>A0A556PS88</accession>